<dbReference type="PROSITE" id="PS51910">
    <property type="entry name" value="GH18_2"/>
    <property type="match status" value="1"/>
</dbReference>
<dbReference type="Proteomes" id="UP000092125">
    <property type="component" value="Unassembled WGS sequence"/>
</dbReference>
<dbReference type="InterPro" id="IPR017853">
    <property type="entry name" value="GH"/>
</dbReference>
<keyword evidence="4" id="KW-0146">Chitin degradation</keyword>
<accession>A0AAP7GT66</accession>
<keyword evidence="3 7" id="KW-0378">Hydrolase</keyword>
<evidence type="ECO:0000256" key="9">
    <source>
        <dbReference type="SAM" id="SignalP"/>
    </source>
</evidence>
<dbReference type="SUPFAM" id="SSF54556">
    <property type="entry name" value="Chitinase insertion domain"/>
    <property type="match status" value="1"/>
</dbReference>
<dbReference type="GO" id="GO:0008061">
    <property type="term" value="F:chitin binding"/>
    <property type="evidence" value="ECO:0007669"/>
    <property type="project" value="InterPro"/>
</dbReference>
<sequence>MFRQTLAVLAVLVTAAVPGAVHAAPAQSPIFGAYYPGGSAGRYPVSSIPAERLTHLFYAFSTIEDGRCVIGADASKNVAELADLKKAHPHLRTLISIGGWGAGGFSDAALTEASRRRLVDSCMALFFERHAGSFDGVDIDWEFPVSGGPKELAHRPQDRANMTRLAQAFRTALDTYGRRAGQPMLLTAALAAGRLQTDGPYDPAASYDLPALARILDFINLMSYDMGTGFSAVSTFNAPLHEVPADPLAPELRRWNNVAGAVQYYREHGVPADKLVLGVPFYGRGFKVTGETADGLYQAYSAPADAGDWRVIKARYLDQPGWTRHWHPQAQSPWLYNPRENVFISYEDPRSIGLRAQFAREQGLAGVFMWELTGDDEQASLLNAMLAPWHKARVGD</sequence>
<comment type="catalytic activity">
    <reaction evidence="1">
        <text>Random endo-hydrolysis of N-acetyl-beta-D-glucosaminide (1-&gt;4)-beta-linkages in chitin and chitodextrins.</text>
        <dbReference type="EC" id="3.2.1.14"/>
    </reaction>
</comment>
<evidence type="ECO:0000256" key="7">
    <source>
        <dbReference type="RuleBase" id="RU000489"/>
    </source>
</evidence>
<dbReference type="PROSITE" id="PS01095">
    <property type="entry name" value="GH18_1"/>
    <property type="match status" value="1"/>
</dbReference>
<dbReference type="Pfam" id="PF00704">
    <property type="entry name" value="Glyco_hydro_18"/>
    <property type="match status" value="1"/>
</dbReference>
<organism evidence="11 12">
    <name type="scientific">Stenotrophomonas maltophilia</name>
    <name type="common">Pseudomonas maltophilia</name>
    <name type="synonym">Xanthomonas maltophilia</name>
    <dbReference type="NCBI Taxonomy" id="40324"/>
    <lineage>
        <taxon>Bacteria</taxon>
        <taxon>Pseudomonadati</taxon>
        <taxon>Pseudomonadota</taxon>
        <taxon>Gammaproteobacteria</taxon>
        <taxon>Lysobacterales</taxon>
        <taxon>Lysobacteraceae</taxon>
        <taxon>Stenotrophomonas</taxon>
        <taxon>Stenotrophomonas maltophilia group</taxon>
    </lineage>
</organism>
<evidence type="ECO:0000259" key="10">
    <source>
        <dbReference type="PROSITE" id="PS51910"/>
    </source>
</evidence>
<gene>
    <name evidence="11" type="ORF">A9K56_07795</name>
</gene>
<dbReference type="Gene3D" id="3.10.50.10">
    <property type="match status" value="1"/>
</dbReference>
<dbReference type="CDD" id="cd06548">
    <property type="entry name" value="GH18_chitinase"/>
    <property type="match status" value="1"/>
</dbReference>
<dbReference type="EMBL" id="LYVI01000004">
    <property type="protein sequence ID" value="OBU61935.1"/>
    <property type="molecule type" value="Genomic_DNA"/>
</dbReference>
<dbReference type="AlphaFoldDB" id="A0AAP7GT66"/>
<dbReference type="InterPro" id="IPR001223">
    <property type="entry name" value="Glyco_hydro18_cat"/>
</dbReference>
<evidence type="ECO:0000256" key="1">
    <source>
        <dbReference type="ARBA" id="ARBA00000822"/>
    </source>
</evidence>
<dbReference type="InterPro" id="IPR050314">
    <property type="entry name" value="Glycosyl_Hydrlase_18"/>
</dbReference>
<reference evidence="11 12" key="1">
    <citation type="submission" date="2016-05" db="EMBL/GenBank/DDBJ databases">
        <title>Draft Genome Sequences of Stenotrophomonas maltophilia Strains Sm32COP, Sm41DVV, Sm46PAILV, SmF3, SmF22, SmSOFb1 and SmCVFa1, Isolated from Different Manures, in France.</title>
        <authorList>
            <person name="Nazaret S."/>
            <person name="Bodilis J."/>
        </authorList>
    </citation>
    <scope>NUCLEOTIDE SEQUENCE [LARGE SCALE GENOMIC DNA]</scope>
    <source>
        <strain evidence="11 12">Sm41DVV</strain>
    </source>
</reference>
<dbReference type="RefSeq" id="WP_065181860.1">
    <property type="nucleotide sequence ID" value="NZ_LYVI01000004.1"/>
</dbReference>
<evidence type="ECO:0000256" key="5">
    <source>
        <dbReference type="ARBA" id="ARBA00023295"/>
    </source>
</evidence>
<dbReference type="SMART" id="SM00636">
    <property type="entry name" value="Glyco_18"/>
    <property type="match status" value="1"/>
</dbReference>
<dbReference type="InterPro" id="IPR011583">
    <property type="entry name" value="Chitinase_II/V-like_cat"/>
</dbReference>
<dbReference type="SUPFAM" id="SSF51445">
    <property type="entry name" value="(Trans)glycosidases"/>
    <property type="match status" value="1"/>
</dbReference>
<proteinExistence type="inferred from homology"/>
<evidence type="ECO:0000313" key="12">
    <source>
        <dbReference type="Proteomes" id="UP000092125"/>
    </source>
</evidence>
<evidence type="ECO:0000256" key="4">
    <source>
        <dbReference type="ARBA" id="ARBA00023024"/>
    </source>
</evidence>
<evidence type="ECO:0000313" key="11">
    <source>
        <dbReference type="EMBL" id="OBU61935.1"/>
    </source>
</evidence>
<dbReference type="GO" id="GO:0000272">
    <property type="term" value="P:polysaccharide catabolic process"/>
    <property type="evidence" value="ECO:0007669"/>
    <property type="project" value="UniProtKB-KW"/>
</dbReference>
<comment type="similarity">
    <text evidence="8">Belongs to the glycosyl hydrolase 18 family.</text>
</comment>
<evidence type="ECO:0000256" key="6">
    <source>
        <dbReference type="ARBA" id="ARBA00023326"/>
    </source>
</evidence>
<protein>
    <recommendedName>
        <fullName evidence="2">chitinase</fullName>
        <ecNumber evidence="2">3.2.1.14</ecNumber>
    </recommendedName>
</protein>
<dbReference type="PANTHER" id="PTHR11177:SF317">
    <property type="entry name" value="CHITINASE 12-RELATED"/>
    <property type="match status" value="1"/>
</dbReference>
<evidence type="ECO:0000256" key="2">
    <source>
        <dbReference type="ARBA" id="ARBA00012729"/>
    </source>
</evidence>
<evidence type="ECO:0000256" key="3">
    <source>
        <dbReference type="ARBA" id="ARBA00022801"/>
    </source>
</evidence>
<dbReference type="PANTHER" id="PTHR11177">
    <property type="entry name" value="CHITINASE"/>
    <property type="match status" value="1"/>
</dbReference>
<dbReference type="GO" id="GO:0008843">
    <property type="term" value="F:endochitinase activity"/>
    <property type="evidence" value="ECO:0007669"/>
    <property type="project" value="UniProtKB-EC"/>
</dbReference>
<keyword evidence="5 7" id="KW-0326">Glycosidase</keyword>
<name>A0AAP7GT66_STEMA</name>
<dbReference type="EC" id="3.2.1.14" evidence="2"/>
<keyword evidence="6" id="KW-0119">Carbohydrate metabolism</keyword>
<feature type="domain" description="GH18" evidence="10">
    <location>
        <begin position="29"/>
        <end position="392"/>
    </location>
</feature>
<comment type="caution">
    <text evidence="11">The sequence shown here is derived from an EMBL/GenBank/DDBJ whole genome shotgun (WGS) entry which is preliminary data.</text>
</comment>
<feature type="signal peptide" evidence="9">
    <location>
        <begin position="1"/>
        <end position="23"/>
    </location>
</feature>
<keyword evidence="6" id="KW-0624">Polysaccharide degradation</keyword>
<feature type="chain" id="PRO_5043014242" description="chitinase" evidence="9">
    <location>
        <begin position="24"/>
        <end position="396"/>
    </location>
</feature>
<dbReference type="InterPro" id="IPR029070">
    <property type="entry name" value="Chitinase_insertion_sf"/>
</dbReference>
<keyword evidence="9" id="KW-0732">Signal</keyword>
<evidence type="ECO:0000256" key="8">
    <source>
        <dbReference type="RuleBase" id="RU004453"/>
    </source>
</evidence>
<dbReference type="GO" id="GO:0006032">
    <property type="term" value="P:chitin catabolic process"/>
    <property type="evidence" value="ECO:0007669"/>
    <property type="project" value="UniProtKB-KW"/>
</dbReference>
<dbReference type="Gene3D" id="3.20.20.80">
    <property type="entry name" value="Glycosidases"/>
    <property type="match status" value="1"/>
</dbReference>
<dbReference type="InterPro" id="IPR001579">
    <property type="entry name" value="Glyco_hydro_18_chit_AS"/>
</dbReference>